<feature type="region of interest" description="Disordered" evidence="1">
    <location>
        <begin position="146"/>
        <end position="198"/>
    </location>
</feature>
<sequence>MAGIVPVPLKKSGRKQWTIHDGPKGSLRRLQSQMAEDGCPESQVILAKTLLEEKCEEEENAKVAVYWLIKASEQGHGEGTAMLKNCLETGITEHNYLDVKTCLGMTMDEKLARRAARKLFSSLSAGEDFITTDQLRRRVESLDENGFKVKKGSHRKKKDPPDTNKCESIHPDMSRNGDAIPESSESPQEDRFLDSDGTEDYVQNKGDKIDWVLRSEGYAGEKLTEEHLLSAASAYSRGQLPMVHRVLCLTAPHIRALHRLDSFRRSLLHPRLCLALFHSRLLETLAGNSKSRSTSSSSLKNCFRIFSFLLLIAAYIFLHSGSEILQPLWPVLTIVMHPLLPLLHYGALAVMVSASCRVCWQLSERRELRIWSRLLVAHVPELDPSEAEGRHAKGDLQPWVQFFAALLVHVATASSVVTGSSESAETAESNSSAEGIGGSWQSPWPLLHSEVTVSISTLCPLFQIMEVNYVR</sequence>
<proteinExistence type="predicted"/>
<evidence type="ECO:0000256" key="2">
    <source>
        <dbReference type="SAM" id="Phobius"/>
    </source>
</evidence>
<dbReference type="Proteomes" id="UP000792457">
    <property type="component" value="Unassembled WGS sequence"/>
</dbReference>
<gene>
    <name evidence="4" type="ORF">J437_LFUL001624</name>
</gene>
<evidence type="ECO:0000313" key="5">
    <source>
        <dbReference type="Proteomes" id="UP000792457"/>
    </source>
</evidence>
<dbReference type="EMBL" id="KZ308189">
    <property type="protein sequence ID" value="KAG8224245.1"/>
    <property type="molecule type" value="Genomic_DNA"/>
</dbReference>
<dbReference type="InterPro" id="IPR026209">
    <property type="entry name" value="Wolframin_fam"/>
</dbReference>
<keyword evidence="2" id="KW-0812">Transmembrane</keyword>
<evidence type="ECO:0000313" key="4">
    <source>
        <dbReference type="EMBL" id="KAG8224245.1"/>
    </source>
</evidence>
<dbReference type="AlphaFoldDB" id="A0A8K0JX05"/>
<accession>A0A8K0JX05</accession>
<feature type="compositionally biased region" description="Basic residues" evidence="1">
    <location>
        <begin position="148"/>
        <end position="158"/>
    </location>
</feature>
<protein>
    <recommendedName>
        <fullName evidence="3">Wolframin EF-hand domain-containing protein</fullName>
    </recommendedName>
</protein>
<dbReference type="InterPro" id="IPR011990">
    <property type="entry name" value="TPR-like_helical_dom_sf"/>
</dbReference>
<reference evidence="4" key="2">
    <citation type="submission" date="2017-10" db="EMBL/GenBank/DDBJ databases">
        <title>Ladona fulva Genome sequencing and assembly.</title>
        <authorList>
            <person name="Murali S."/>
            <person name="Richards S."/>
            <person name="Bandaranaike D."/>
            <person name="Bellair M."/>
            <person name="Blankenburg K."/>
            <person name="Chao H."/>
            <person name="Dinh H."/>
            <person name="Doddapaneni H."/>
            <person name="Dugan-Rocha S."/>
            <person name="Elkadiri S."/>
            <person name="Gnanaolivu R."/>
            <person name="Hernandez B."/>
            <person name="Skinner E."/>
            <person name="Javaid M."/>
            <person name="Lee S."/>
            <person name="Li M."/>
            <person name="Ming W."/>
            <person name="Munidasa M."/>
            <person name="Muniz J."/>
            <person name="Nguyen L."/>
            <person name="Hughes D."/>
            <person name="Osuji N."/>
            <person name="Pu L.-L."/>
            <person name="Puazo M."/>
            <person name="Qu C."/>
            <person name="Quiroz J."/>
            <person name="Raj R."/>
            <person name="Weissenberger G."/>
            <person name="Xin Y."/>
            <person name="Zou X."/>
            <person name="Han Y."/>
            <person name="Worley K."/>
            <person name="Muzny D."/>
            <person name="Gibbs R."/>
        </authorList>
    </citation>
    <scope>NUCLEOTIDE SEQUENCE</scope>
    <source>
        <strain evidence="4">Sampled in the wild</strain>
    </source>
</reference>
<feature type="transmembrane region" description="Helical" evidence="2">
    <location>
        <begin position="302"/>
        <end position="322"/>
    </location>
</feature>
<name>A0A8K0JX05_LADFU</name>
<dbReference type="InterPro" id="IPR045458">
    <property type="entry name" value="Wolframin_Sel1-like_rpt"/>
</dbReference>
<dbReference type="GO" id="GO:0055074">
    <property type="term" value="P:calcium ion homeostasis"/>
    <property type="evidence" value="ECO:0007669"/>
    <property type="project" value="TreeGrafter"/>
</dbReference>
<dbReference type="Pfam" id="PF20023">
    <property type="entry name" value="WSLR"/>
    <property type="match status" value="2"/>
</dbReference>
<dbReference type="PANTHER" id="PTHR13098">
    <property type="entry name" value="WOLFRAMIN"/>
    <property type="match status" value="1"/>
</dbReference>
<dbReference type="OrthoDB" id="5865303at2759"/>
<dbReference type="InterPro" id="IPR045460">
    <property type="entry name" value="Wolframin_EF-hand"/>
</dbReference>
<keyword evidence="2" id="KW-0472">Membrane</keyword>
<keyword evidence="5" id="KW-1185">Reference proteome</keyword>
<dbReference type="GO" id="GO:0005789">
    <property type="term" value="C:endoplasmic reticulum membrane"/>
    <property type="evidence" value="ECO:0007669"/>
    <property type="project" value="TreeGrafter"/>
</dbReference>
<keyword evidence="2" id="KW-1133">Transmembrane helix</keyword>
<dbReference type="PANTHER" id="PTHR13098:SF3">
    <property type="entry name" value="WOLFRAMIN"/>
    <property type="match status" value="1"/>
</dbReference>
<dbReference type="Gene3D" id="1.25.40.10">
    <property type="entry name" value="Tetratricopeptide repeat domain"/>
    <property type="match status" value="1"/>
</dbReference>
<feature type="domain" description="Wolframin EF-hand" evidence="3">
    <location>
        <begin position="112"/>
        <end position="236"/>
    </location>
</feature>
<feature type="transmembrane region" description="Helical" evidence="2">
    <location>
        <begin position="342"/>
        <end position="360"/>
    </location>
</feature>
<dbReference type="PRINTS" id="PR02060">
    <property type="entry name" value="WOLFFAMILY"/>
</dbReference>
<feature type="compositionally biased region" description="Basic and acidic residues" evidence="1">
    <location>
        <begin position="159"/>
        <end position="175"/>
    </location>
</feature>
<organism evidence="4 5">
    <name type="scientific">Ladona fulva</name>
    <name type="common">Scarce chaser dragonfly</name>
    <name type="synonym">Libellula fulva</name>
    <dbReference type="NCBI Taxonomy" id="123851"/>
    <lineage>
        <taxon>Eukaryota</taxon>
        <taxon>Metazoa</taxon>
        <taxon>Ecdysozoa</taxon>
        <taxon>Arthropoda</taxon>
        <taxon>Hexapoda</taxon>
        <taxon>Insecta</taxon>
        <taxon>Pterygota</taxon>
        <taxon>Palaeoptera</taxon>
        <taxon>Odonata</taxon>
        <taxon>Epiprocta</taxon>
        <taxon>Anisoptera</taxon>
        <taxon>Libelluloidea</taxon>
        <taxon>Libellulidae</taxon>
        <taxon>Ladona</taxon>
    </lineage>
</organism>
<reference evidence="4" key="1">
    <citation type="submission" date="2013-04" db="EMBL/GenBank/DDBJ databases">
        <authorList>
            <person name="Qu J."/>
            <person name="Murali S.C."/>
            <person name="Bandaranaike D."/>
            <person name="Bellair M."/>
            <person name="Blankenburg K."/>
            <person name="Chao H."/>
            <person name="Dinh H."/>
            <person name="Doddapaneni H."/>
            <person name="Downs B."/>
            <person name="Dugan-Rocha S."/>
            <person name="Elkadiri S."/>
            <person name="Gnanaolivu R.D."/>
            <person name="Hernandez B."/>
            <person name="Javaid M."/>
            <person name="Jayaseelan J.C."/>
            <person name="Lee S."/>
            <person name="Li M."/>
            <person name="Ming W."/>
            <person name="Munidasa M."/>
            <person name="Muniz J."/>
            <person name="Nguyen L."/>
            <person name="Ongeri F."/>
            <person name="Osuji N."/>
            <person name="Pu L.-L."/>
            <person name="Puazo M."/>
            <person name="Qu C."/>
            <person name="Quiroz J."/>
            <person name="Raj R."/>
            <person name="Weissenberger G."/>
            <person name="Xin Y."/>
            <person name="Zou X."/>
            <person name="Han Y."/>
            <person name="Richards S."/>
            <person name="Worley K."/>
            <person name="Muzny D."/>
            <person name="Gibbs R."/>
        </authorList>
    </citation>
    <scope>NUCLEOTIDE SEQUENCE</scope>
    <source>
        <strain evidence="4">Sampled in the wild</strain>
    </source>
</reference>
<dbReference type="GO" id="GO:0030968">
    <property type="term" value="P:endoplasmic reticulum unfolded protein response"/>
    <property type="evidence" value="ECO:0007669"/>
    <property type="project" value="TreeGrafter"/>
</dbReference>
<comment type="caution">
    <text evidence="4">The sequence shown here is derived from an EMBL/GenBank/DDBJ whole genome shotgun (WGS) entry which is preliminary data.</text>
</comment>
<evidence type="ECO:0000259" key="3">
    <source>
        <dbReference type="Pfam" id="PF19914"/>
    </source>
</evidence>
<evidence type="ECO:0000256" key="1">
    <source>
        <dbReference type="SAM" id="MobiDB-lite"/>
    </source>
</evidence>
<dbReference type="Pfam" id="PF19914">
    <property type="entry name" value="WEF-hand"/>
    <property type="match status" value="1"/>
</dbReference>